<dbReference type="PANTHER" id="PTHR43798">
    <property type="entry name" value="MONOACYLGLYCEROL LIPASE"/>
    <property type="match status" value="1"/>
</dbReference>
<gene>
    <name evidence="2" type="ORF">KTT_53280</name>
</gene>
<dbReference type="Gene3D" id="3.40.50.1820">
    <property type="entry name" value="alpha/beta hydrolase"/>
    <property type="match status" value="1"/>
</dbReference>
<name>A0A402A8N2_9CHLR</name>
<keyword evidence="3" id="KW-1185">Reference proteome</keyword>
<dbReference type="InterPro" id="IPR050266">
    <property type="entry name" value="AB_hydrolase_sf"/>
</dbReference>
<dbReference type="SUPFAM" id="SSF53474">
    <property type="entry name" value="alpha/beta-Hydrolases"/>
    <property type="match status" value="1"/>
</dbReference>
<accession>A0A402A8N2</accession>
<comment type="caution">
    <text evidence="2">The sequence shown here is derived from an EMBL/GenBank/DDBJ whole genome shotgun (WGS) entry which is preliminary data.</text>
</comment>
<evidence type="ECO:0000313" key="2">
    <source>
        <dbReference type="EMBL" id="GCE15469.1"/>
    </source>
</evidence>
<evidence type="ECO:0000259" key="1">
    <source>
        <dbReference type="Pfam" id="PF12697"/>
    </source>
</evidence>
<dbReference type="InterPro" id="IPR000073">
    <property type="entry name" value="AB_hydrolase_1"/>
</dbReference>
<proteinExistence type="predicted"/>
<dbReference type="Pfam" id="PF12697">
    <property type="entry name" value="Abhydrolase_6"/>
    <property type="match status" value="1"/>
</dbReference>
<dbReference type="GO" id="GO:0016787">
    <property type="term" value="F:hydrolase activity"/>
    <property type="evidence" value="ECO:0007669"/>
    <property type="project" value="UniProtKB-KW"/>
</dbReference>
<dbReference type="EMBL" id="BIFR01000002">
    <property type="protein sequence ID" value="GCE15469.1"/>
    <property type="molecule type" value="Genomic_DNA"/>
</dbReference>
<feature type="domain" description="AB hydrolase-1" evidence="1">
    <location>
        <begin position="46"/>
        <end position="290"/>
    </location>
</feature>
<reference evidence="3" key="1">
    <citation type="submission" date="2018-12" db="EMBL/GenBank/DDBJ databases">
        <title>Tengunoibacter tsumagoiensis gen. nov., sp. nov., Dictyobacter kobayashii sp. nov., D. alpinus sp. nov., and D. joshuensis sp. nov. and description of Dictyobacteraceae fam. nov. within the order Ktedonobacterales isolated from Tengu-no-mugimeshi.</title>
        <authorList>
            <person name="Wang C.M."/>
            <person name="Zheng Y."/>
            <person name="Sakai Y."/>
            <person name="Toyoda A."/>
            <person name="Minakuchi Y."/>
            <person name="Abe K."/>
            <person name="Yokota A."/>
            <person name="Yabe S."/>
        </authorList>
    </citation>
    <scope>NUCLEOTIDE SEQUENCE [LARGE SCALE GENOMIC DNA]</scope>
    <source>
        <strain evidence="3">Uno3</strain>
    </source>
</reference>
<dbReference type="AlphaFoldDB" id="A0A402A8N2"/>
<dbReference type="InterPro" id="IPR029058">
    <property type="entry name" value="AB_hydrolase_fold"/>
</dbReference>
<dbReference type="PRINTS" id="PR00111">
    <property type="entry name" value="ABHYDROLASE"/>
</dbReference>
<evidence type="ECO:0000313" key="3">
    <source>
        <dbReference type="Proteomes" id="UP000287352"/>
    </source>
</evidence>
<sequence>MKEDGISLQSGTKANNAYGGDKHMQEIELSAGIIEYEDTGGNGPVLVLLHGLLMDGSVWRHVVRELHADYRCVVPTLPVGSHRQPMRADADLSVNGLAKLQAEFLEALDLREVTLIGNDLGIFQVTAGLYPERLARLVITSCEALENFPSGLPGHVLTFTARLPGGLNALAQPMRLRALRRLPIAYGWLAKRPIPPVVTDTWLHPILTQREIRRDLTKYLRASKKGDMLAGAELLRSFDRPSLVVWATDDRVMPLEYGRRLAEMLPHGQLVEIADSSTLIPLDQPVELARVIHQFIQSTL</sequence>
<dbReference type="Proteomes" id="UP000287352">
    <property type="component" value="Unassembled WGS sequence"/>
</dbReference>
<organism evidence="2 3">
    <name type="scientific">Tengunoibacter tsumagoiensis</name>
    <dbReference type="NCBI Taxonomy" id="2014871"/>
    <lineage>
        <taxon>Bacteria</taxon>
        <taxon>Bacillati</taxon>
        <taxon>Chloroflexota</taxon>
        <taxon>Ktedonobacteria</taxon>
        <taxon>Ktedonobacterales</taxon>
        <taxon>Dictyobacteraceae</taxon>
        <taxon>Tengunoibacter</taxon>
    </lineage>
</organism>
<protein>
    <submittedName>
        <fullName evidence="2">Alpha/beta hydrolase</fullName>
    </submittedName>
</protein>
<keyword evidence="2" id="KW-0378">Hydrolase</keyword>